<dbReference type="AlphaFoldDB" id="A0A4P1RJ03"/>
<gene>
    <name evidence="2" type="ORF">TanjilG_28553</name>
</gene>
<dbReference type="EMBL" id="CM007365">
    <property type="protein sequence ID" value="OIW12145.1"/>
    <property type="molecule type" value="Genomic_DNA"/>
</dbReference>
<organism evidence="2 3">
    <name type="scientific">Lupinus angustifolius</name>
    <name type="common">Narrow-leaved blue lupine</name>
    <dbReference type="NCBI Taxonomy" id="3871"/>
    <lineage>
        <taxon>Eukaryota</taxon>
        <taxon>Viridiplantae</taxon>
        <taxon>Streptophyta</taxon>
        <taxon>Embryophyta</taxon>
        <taxon>Tracheophyta</taxon>
        <taxon>Spermatophyta</taxon>
        <taxon>Magnoliopsida</taxon>
        <taxon>eudicotyledons</taxon>
        <taxon>Gunneridae</taxon>
        <taxon>Pentapetalae</taxon>
        <taxon>rosids</taxon>
        <taxon>fabids</taxon>
        <taxon>Fabales</taxon>
        <taxon>Fabaceae</taxon>
        <taxon>Papilionoideae</taxon>
        <taxon>50 kb inversion clade</taxon>
        <taxon>genistoids sensu lato</taxon>
        <taxon>core genistoids</taxon>
        <taxon>Genisteae</taxon>
        <taxon>Lupinus</taxon>
    </lineage>
</organism>
<dbReference type="Proteomes" id="UP000188354">
    <property type="component" value="Chromosome LG05"/>
</dbReference>
<name>A0A4P1RJ03_LUPAN</name>
<dbReference type="Gramene" id="OIW12145">
    <property type="protein sequence ID" value="OIW12145"/>
    <property type="gene ID" value="TanjilG_28553"/>
</dbReference>
<reference evidence="2 3" key="1">
    <citation type="journal article" date="2017" name="Plant Biotechnol. J.">
        <title>A comprehensive draft genome sequence for lupin (Lupinus angustifolius), an emerging health food: insights into plant-microbe interactions and legume evolution.</title>
        <authorList>
            <person name="Hane J.K."/>
            <person name="Ming Y."/>
            <person name="Kamphuis L.G."/>
            <person name="Nelson M.N."/>
            <person name="Garg G."/>
            <person name="Atkins C.A."/>
            <person name="Bayer P.E."/>
            <person name="Bravo A."/>
            <person name="Bringans S."/>
            <person name="Cannon S."/>
            <person name="Edwards D."/>
            <person name="Foley R."/>
            <person name="Gao L.L."/>
            <person name="Harrison M.J."/>
            <person name="Huang W."/>
            <person name="Hurgobin B."/>
            <person name="Li S."/>
            <person name="Liu C.W."/>
            <person name="McGrath A."/>
            <person name="Morahan G."/>
            <person name="Murray J."/>
            <person name="Weller J."/>
            <person name="Jian J."/>
            <person name="Singh K.B."/>
        </authorList>
    </citation>
    <scope>NUCLEOTIDE SEQUENCE [LARGE SCALE GENOMIC DNA]</scope>
    <source>
        <strain evidence="3">cv. Tanjil</strain>
        <tissue evidence="2">Whole plant</tissue>
    </source>
</reference>
<feature type="compositionally biased region" description="Basic and acidic residues" evidence="1">
    <location>
        <begin position="23"/>
        <end position="65"/>
    </location>
</feature>
<evidence type="ECO:0000313" key="2">
    <source>
        <dbReference type="EMBL" id="OIW12145.1"/>
    </source>
</evidence>
<sequence>MLRDKQVEKTKKNVDLISSNATKDADTYKPSVKKSEEKKSDEKKTKEKKFDDKKTEEKKPKKLWDLDNILPGSRTTQRNKIGEVDSEDDEMDVDVDVDSKSNKVKQKWVPTVPQWEKMFCSKVGAVPWKKLVETKKYLSLHENVMNWDDSACIEAFDNAKKRFLASIQGLPYDTPLPDPDIYIDDIDWNSTVNDELIMELESETNVSVDEGVVLLDYSILYKETFGCIGWGDAEVEDPSKQQKQAADTAYYQGK</sequence>
<dbReference type="PANTHER" id="PTHR34567:SF3">
    <property type="entry name" value="FK506-BINDING-LIKE PROTEIN"/>
    <property type="match status" value="1"/>
</dbReference>
<feature type="region of interest" description="Disordered" evidence="1">
    <location>
        <begin position="1"/>
        <end position="92"/>
    </location>
</feature>
<evidence type="ECO:0000313" key="3">
    <source>
        <dbReference type="Proteomes" id="UP000188354"/>
    </source>
</evidence>
<accession>A0A4P1RJ03</accession>
<proteinExistence type="predicted"/>
<keyword evidence="3" id="KW-1185">Reference proteome</keyword>
<feature type="compositionally biased region" description="Basic and acidic residues" evidence="1">
    <location>
        <begin position="1"/>
        <end position="14"/>
    </location>
</feature>
<dbReference type="PANTHER" id="PTHR34567">
    <property type="entry name" value="FK506-BINDING-LIKE PROTEIN"/>
    <property type="match status" value="1"/>
</dbReference>
<dbReference type="STRING" id="3871.A0A4P1RJ03"/>
<protein>
    <submittedName>
        <fullName evidence="2">Uncharacterized protein</fullName>
    </submittedName>
</protein>
<evidence type="ECO:0000256" key="1">
    <source>
        <dbReference type="SAM" id="MobiDB-lite"/>
    </source>
</evidence>